<dbReference type="AlphaFoldDB" id="A0A7J7NZE3"/>
<reference evidence="1 2" key="1">
    <citation type="journal article" date="2020" name="IScience">
        <title>Genome Sequencing of the Endangered Kingdonia uniflora (Circaeasteraceae, Ranunculales) Reveals Potential Mechanisms of Evolutionary Specialization.</title>
        <authorList>
            <person name="Sun Y."/>
            <person name="Deng T."/>
            <person name="Zhang A."/>
            <person name="Moore M.J."/>
            <person name="Landis J.B."/>
            <person name="Lin N."/>
            <person name="Zhang H."/>
            <person name="Zhang X."/>
            <person name="Huang J."/>
            <person name="Zhang X."/>
            <person name="Sun H."/>
            <person name="Wang H."/>
        </authorList>
    </citation>
    <scope>NUCLEOTIDE SEQUENCE [LARGE SCALE GENOMIC DNA]</scope>
    <source>
        <strain evidence="1">TB1705</strain>
        <tissue evidence="1">Leaf</tissue>
    </source>
</reference>
<dbReference type="Proteomes" id="UP000541444">
    <property type="component" value="Unassembled WGS sequence"/>
</dbReference>
<dbReference type="EMBL" id="JACGCM010000427">
    <property type="protein sequence ID" value="KAF6172463.1"/>
    <property type="molecule type" value="Genomic_DNA"/>
</dbReference>
<protein>
    <submittedName>
        <fullName evidence="1">Uncharacterized protein</fullName>
    </submittedName>
</protein>
<accession>A0A7J7NZE3</accession>
<name>A0A7J7NZE3_9MAGN</name>
<evidence type="ECO:0000313" key="2">
    <source>
        <dbReference type="Proteomes" id="UP000541444"/>
    </source>
</evidence>
<gene>
    <name evidence="1" type="ORF">GIB67_006976</name>
</gene>
<evidence type="ECO:0000313" key="1">
    <source>
        <dbReference type="EMBL" id="KAF6172463.1"/>
    </source>
</evidence>
<organism evidence="1 2">
    <name type="scientific">Kingdonia uniflora</name>
    <dbReference type="NCBI Taxonomy" id="39325"/>
    <lineage>
        <taxon>Eukaryota</taxon>
        <taxon>Viridiplantae</taxon>
        <taxon>Streptophyta</taxon>
        <taxon>Embryophyta</taxon>
        <taxon>Tracheophyta</taxon>
        <taxon>Spermatophyta</taxon>
        <taxon>Magnoliopsida</taxon>
        <taxon>Ranunculales</taxon>
        <taxon>Circaeasteraceae</taxon>
        <taxon>Kingdonia</taxon>
    </lineage>
</organism>
<comment type="caution">
    <text evidence="1">The sequence shown here is derived from an EMBL/GenBank/DDBJ whole genome shotgun (WGS) entry which is preliminary data.</text>
</comment>
<keyword evidence="2" id="KW-1185">Reference proteome</keyword>
<sequence>MKLDGDTNSKENKNHVENVESTILESRVLSEGSDFTMLEDNHKAAHRCVLFNFEEVQPYLKKHKSELIRQDRRL</sequence>
<proteinExistence type="predicted"/>